<dbReference type="Proteomes" id="UP000283868">
    <property type="component" value="Unassembled WGS sequence"/>
</dbReference>
<protein>
    <submittedName>
        <fullName evidence="1">Uncharacterized protein</fullName>
    </submittedName>
</protein>
<keyword evidence="2" id="KW-1185">Reference proteome</keyword>
<gene>
    <name evidence="1" type="ORF">D2S45_02765</name>
</gene>
<dbReference type="InterPro" id="IPR046106">
    <property type="entry name" value="DUF6043"/>
</dbReference>
<dbReference type="AlphaFoldDB" id="A0A424Z6A6"/>
<organism evidence="1 2">
    <name type="scientific">Prevotella intermedia</name>
    <dbReference type="NCBI Taxonomy" id="28131"/>
    <lineage>
        <taxon>Bacteria</taxon>
        <taxon>Pseudomonadati</taxon>
        <taxon>Bacteroidota</taxon>
        <taxon>Bacteroidia</taxon>
        <taxon>Bacteroidales</taxon>
        <taxon>Prevotellaceae</taxon>
        <taxon>Prevotella</taxon>
    </lineage>
</organism>
<accession>A0A424Z6A6</accession>
<evidence type="ECO:0000313" key="2">
    <source>
        <dbReference type="Proteomes" id="UP000283868"/>
    </source>
</evidence>
<sequence>MNDMASVHDDTSIKQALTEWLSDNADMYAEFKQAMDNTLGNPLWYSVKDLDEKELTSIADRTLSLMQSFASGEADTEALFADAIANGDTHSYCLCCYLMLDNGIETIKESFSRQEKQQEAATIAEGISSFIRQKQEEEKYATEEVGSKEMNLMRLRRWHYDHPQEYAEFVDNFNKSYNGDMTHATKGFNILIEMLSFDGIKGMISLIASLISGTDEHKDSMMAGGNEMFHEKITKLLDENVSADVVQDKFNKNNPHLFSALYWIVFDDGFRKTADLFSKMMLTDDCPWWMKLMGKQIVRTLMHTSFDKAAYTKSQWKSMDKGISQDIVSATLRETKGRRGRKENCLLLEEMIIEDYRTIILEEIDKIIAEWKQYNETDSILTYLFVALNDCQLLVDTFPYRSFHAAILEKFPQYNIKKGFDCPEALYHAIVLRNSAGNWNTSITDNQITRGEKLSKDISLRLRVLLSPDILQ</sequence>
<dbReference type="EMBL" id="QXEN01000002">
    <property type="protein sequence ID" value="RRF88249.1"/>
    <property type="molecule type" value="Genomic_DNA"/>
</dbReference>
<comment type="caution">
    <text evidence="1">The sequence shown here is derived from an EMBL/GenBank/DDBJ whole genome shotgun (WGS) entry which is preliminary data.</text>
</comment>
<proteinExistence type="predicted"/>
<name>A0A424Z6A6_PREIN</name>
<dbReference type="Pfam" id="PF19509">
    <property type="entry name" value="DUF6043"/>
    <property type="match status" value="1"/>
</dbReference>
<evidence type="ECO:0000313" key="1">
    <source>
        <dbReference type="EMBL" id="RRF88249.1"/>
    </source>
</evidence>
<reference evidence="1 2" key="1">
    <citation type="submission" date="2018-08" db="EMBL/GenBank/DDBJ databases">
        <title>Comparative analysis of Prevotella intermedia strains.</title>
        <authorList>
            <person name="Moon J.-H."/>
            <person name="Lee J.-H."/>
        </authorList>
    </citation>
    <scope>NUCLEOTIDE SEQUENCE [LARGE SCALE GENOMIC DNA]</scope>
    <source>
        <strain evidence="1 2">ATCC 15033</strain>
    </source>
</reference>